<feature type="domain" description="TRAP C4-dicarboxylate transport system permease DctM subunit" evidence="8">
    <location>
        <begin position="13"/>
        <end position="424"/>
    </location>
</feature>
<evidence type="ECO:0000256" key="2">
    <source>
        <dbReference type="ARBA" id="ARBA00022475"/>
    </source>
</evidence>
<dbReference type="PANTHER" id="PTHR33362">
    <property type="entry name" value="SIALIC ACID TRAP TRANSPORTER PERMEASE PROTEIN SIAT-RELATED"/>
    <property type="match status" value="1"/>
</dbReference>
<dbReference type="InterPro" id="IPR010656">
    <property type="entry name" value="DctM"/>
</dbReference>
<dbReference type="OrthoDB" id="9785600at2"/>
<feature type="transmembrane region" description="Helical" evidence="7">
    <location>
        <begin position="247"/>
        <end position="263"/>
    </location>
</feature>
<proteinExistence type="predicted"/>
<protein>
    <submittedName>
        <fullName evidence="9">TRAP transporter, DctM subunit</fullName>
    </submittedName>
</protein>
<keyword evidence="10" id="KW-1185">Reference proteome</keyword>
<evidence type="ECO:0000313" key="10">
    <source>
        <dbReference type="Proteomes" id="UP000192418"/>
    </source>
</evidence>
<dbReference type="GO" id="GO:0005886">
    <property type="term" value="C:plasma membrane"/>
    <property type="evidence" value="ECO:0007669"/>
    <property type="project" value="UniProtKB-SubCell"/>
</dbReference>
<keyword evidence="2" id="KW-1003">Cell membrane</keyword>
<evidence type="ECO:0000256" key="6">
    <source>
        <dbReference type="ARBA" id="ARBA00023136"/>
    </source>
</evidence>
<reference evidence="9 10" key="1">
    <citation type="submission" date="2017-04" db="EMBL/GenBank/DDBJ databases">
        <authorList>
            <person name="Afonso C.L."/>
            <person name="Miller P.J."/>
            <person name="Scott M.A."/>
            <person name="Spackman E."/>
            <person name="Goraichik I."/>
            <person name="Dimitrov K.M."/>
            <person name="Suarez D.L."/>
            <person name="Swayne D.E."/>
        </authorList>
    </citation>
    <scope>NUCLEOTIDE SEQUENCE [LARGE SCALE GENOMIC DNA]</scope>
    <source>
        <strain evidence="9 10">DSM 3385</strain>
    </source>
</reference>
<feature type="transmembrane region" description="Helical" evidence="7">
    <location>
        <begin position="12"/>
        <end position="40"/>
    </location>
</feature>
<dbReference type="NCBIfam" id="TIGR00786">
    <property type="entry name" value="dctM"/>
    <property type="match status" value="1"/>
</dbReference>
<feature type="transmembrane region" description="Helical" evidence="7">
    <location>
        <begin position="101"/>
        <end position="130"/>
    </location>
</feature>
<dbReference type="InterPro" id="IPR004681">
    <property type="entry name" value="TRAP_DctM"/>
</dbReference>
<feature type="transmembrane region" description="Helical" evidence="7">
    <location>
        <begin position="61"/>
        <end position="81"/>
    </location>
</feature>
<dbReference type="Pfam" id="PF06808">
    <property type="entry name" value="DctM"/>
    <property type="match status" value="1"/>
</dbReference>
<dbReference type="EMBL" id="FWXY01000003">
    <property type="protein sequence ID" value="SMC52767.1"/>
    <property type="molecule type" value="Genomic_DNA"/>
</dbReference>
<name>A0A1W1ZWI1_9BACT</name>
<dbReference type="STRING" id="1121400.SAMN02746065_103238"/>
<dbReference type="PANTHER" id="PTHR33362:SF5">
    <property type="entry name" value="C4-DICARBOXYLATE TRAP TRANSPORTER LARGE PERMEASE PROTEIN DCTM"/>
    <property type="match status" value="1"/>
</dbReference>
<feature type="transmembrane region" description="Helical" evidence="7">
    <location>
        <begin position="178"/>
        <end position="200"/>
    </location>
</feature>
<keyword evidence="3" id="KW-0997">Cell inner membrane</keyword>
<feature type="transmembrane region" description="Helical" evidence="7">
    <location>
        <begin position="221"/>
        <end position="241"/>
    </location>
</feature>
<feature type="transmembrane region" description="Helical" evidence="7">
    <location>
        <begin position="142"/>
        <end position="166"/>
    </location>
</feature>
<evidence type="ECO:0000256" key="5">
    <source>
        <dbReference type="ARBA" id="ARBA00022989"/>
    </source>
</evidence>
<gene>
    <name evidence="9" type="ORF">SAMN02746065_103238</name>
</gene>
<evidence type="ECO:0000256" key="4">
    <source>
        <dbReference type="ARBA" id="ARBA00022692"/>
    </source>
</evidence>
<feature type="transmembrane region" description="Helical" evidence="7">
    <location>
        <begin position="284"/>
        <end position="302"/>
    </location>
</feature>
<keyword evidence="5 7" id="KW-1133">Transmembrane helix</keyword>
<dbReference type="PIRSF" id="PIRSF006066">
    <property type="entry name" value="HI0050"/>
    <property type="match status" value="1"/>
</dbReference>
<comment type="subcellular location">
    <subcellularLocation>
        <location evidence="1">Cell inner membrane</location>
        <topology evidence="1">Multi-pass membrane protein</topology>
    </subcellularLocation>
</comment>
<feature type="transmembrane region" description="Helical" evidence="7">
    <location>
        <begin position="401"/>
        <end position="429"/>
    </location>
</feature>
<dbReference type="AlphaFoldDB" id="A0A1W1ZWI1"/>
<sequence>MNEFVMAGFVGITVLILFFFTRIAVAYAMAIVGFLGYWYLTNLTAALALLSRDMFDVFSSYGLALVPLFVFMGFIAFYSGISAKLYDMAYKFMGRVRGGLAMATVAACTAFGAICGSTTATAATMGTIGLPEMRRYKYGNRLAAGCVASGGGIGALMPPSVILIIYGILTQISIGKLFMAGIVPAFLIAGLFIVAIFIYCTIYPEQGARGEEFSVMERLKALADIWETILVFMVVMGGMFFGVFTPTKAGAVGAFALLVIAVIQKKISWENFQRAVFDTLKTSCMVIMLVAGATIFGHFLALTRIPMEGANLVATLDWPSWAVIFIICFIYLVGGCFIDALALITLTIPIFYPIVSSLGYDLVWFGVIIVLITQLGIITPPVGVNVYIVKGIEPDIPLEEIFIGVIPFVIALIVGIMIMVAFPSIATFLPDLVR</sequence>
<feature type="transmembrane region" description="Helical" evidence="7">
    <location>
        <begin position="362"/>
        <end position="389"/>
    </location>
</feature>
<evidence type="ECO:0000256" key="1">
    <source>
        <dbReference type="ARBA" id="ARBA00004429"/>
    </source>
</evidence>
<feature type="transmembrane region" description="Helical" evidence="7">
    <location>
        <begin position="322"/>
        <end position="355"/>
    </location>
</feature>
<evidence type="ECO:0000259" key="8">
    <source>
        <dbReference type="Pfam" id="PF06808"/>
    </source>
</evidence>
<evidence type="ECO:0000313" key="9">
    <source>
        <dbReference type="EMBL" id="SMC52767.1"/>
    </source>
</evidence>
<keyword evidence="6 7" id="KW-0472">Membrane</keyword>
<evidence type="ECO:0000256" key="3">
    <source>
        <dbReference type="ARBA" id="ARBA00022519"/>
    </source>
</evidence>
<keyword evidence="4 7" id="KW-0812">Transmembrane</keyword>
<evidence type="ECO:0000256" key="7">
    <source>
        <dbReference type="SAM" id="Phobius"/>
    </source>
</evidence>
<accession>A0A1W1ZWI1</accession>
<dbReference type="GO" id="GO:0022857">
    <property type="term" value="F:transmembrane transporter activity"/>
    <property type="evidence" value="ECO:0007669"/>
    <property type="project" value="TreeGrafter"/>
</dbReference>
<organism evidence="9 10">
    <name type="scientific">Desulfocicer vacuolatum DSM 3385</name>
    <dbReference type="NCBI Taxonomy" id="1121400"/>
    <lineage>
        <taxon>Bacteria</taxon>
        <taxon>Pseudomonadati</taxon>
        <taxon>Thermodesulfobacteriota</taxon>
        <taxon>Desulfobacteria</taxon>
        <taxon>Desulfobacterales</taxon>
        <taxon>Desulfobacteraceae</taxon>
        <taxon>Desulfocicer</taxon>
    </lineage>
</organism>
<dbReference type="Proteomes" id="UP000192418">
    <property type="component" value="Unassembled WGS sequence"/>
</dbReference>